<proteinExistence type="inferred from homology"/>
<reference evidence="10 11" key="1">
    <citation type="journal article" date="2009" name="PLoS Genet.">
        <title>The genome of Nectria haematococca: contribution of supernumerary chromosomes to gene expansion.</title>
        <authorList>
            <person name="Coleman J.J."/>
            <person name="Rounsley S.D."/>
            <person name="Rodriguez-Carres M."/>
            <person name="Kuo A."/>
            <person name="Wasmann C.C."/>
            <person name="Grimwood J."/>
            <person name="Schmutz J."/>
            <person name="Taga M."/>
            <person name="White G.J."/>
            <person name="Zhou S."/>
            <person name="Schwartz D.C."/>
            <person name="Freitag M."/>
            <person name="Ma L.J."/>
            <person name="Danchin E.G."/>
            <person name="Henrissat B."/>
            <person name="Coutinho P.M."/>
            <person name="Nelson D.R."/>
            <person name="Straney D."/>
            <person name="Napoli C.A."/>
            <person name="Barker B.M."/>
            <person name="Gribskov M."/>
            <person name="Rep M."/>
            <person name="Kroken S."/>
            <person name="Molnar I."/>
            <person name="Rensing C."/>
            <person name="Kennell J.C."/>
            <person name="Zamora J."/>
            <person name="Farman M.L."/>
            <person name="Selker E.U."/>
            <person name="Salamov A."/>
            <person name="Shapiro H."/>
            <person name="Pangilinan J."/>
            <person name="Lindquist E."/>
            <person name="Lamers C."/>
            <person name="Grigoriev I.V."/>
            <person name="Geiser D.M."/>
            <person name="Covert S.F."/>
            <person name="Temporini E."/>
            <person name="Vanetten H.D."/>
        </authorList>
    </citation>
    <scope>NUCLEOTIDE SEQUENCE [LARGE SCALE GENOMIC DNA]</scope>
    <source>
        <strain evidence="11">ATCC MYA-4622 / CBS 123669 / FGSC 9596 / NRRL 45880 / 77-13-4</strain>
    </source>
</reference>
<keyword evidence="11" id="KW-1185">Reference proteome</keyword>
<name>C7YZZ8_FUSV7</name>
<keyword evidence="7" id="KW-0175">Coiled coil</keyword>
<keyword evidence="8" id="KW-0505">Motor protein</keyword>
<protein>
    <submittedName>
        <fullName evidence="10">Uncharacterized protein</fullName>
    </submittedName>
</protein>
<dbReference type="InterPro" id="IPR002151">
    <property type="entry name" value="Kinesin_light"/>
</dbReference>
<keyword evidence="4" id="KW-0493">Microtubule</keyword>
<dbReference type="Proteomes" id="UP000005206">
    <property type="component" value="Chromosome 8"/>
</dbReference>
<comment type="similarity">
    <text evidence="2">Belongs to the kinesin light chain family.</text>
</comment>
<evidence type="ECO:0000313" key="11">
    <source>
        <dbReference type="Proteomes" id="UP000005206"/>
    </source>
</evidence>
<dbReference type="InterPro" id="IPR019734">
    <property type="entry name" value="TPR_rpt"/>
</dbReference>
<dbReference type="SMART" id="SM00028">
    <property type="entry name" value="TPR"/>
    <property type="match status" value="3"/>
</dbReference>
<dbReference type="GO" id="GO:0007018">
    <property type="term" value="P:microtubule-based movement"/>
    <property type="evidence" value="ECO:0007669"/>
    <property type="project" value="TreeGrafter"/>
</dbReference>
<dbReference type="HOGENOM" id="CLU_000288_125_15_1"/>
<dbReference type="Pfam" id="PF13424">
    <property type="entry name" value="TPR_12"/>
    <property type="match status" value="2"/>
</dbReference>
<dbReference type="GO" id="GO:0005871">
    <property type="term" value="C:kinesin complex"/>
    <property type="evidence" value="ECO:0007669"/>
    <property type="project" value="InterPro"/>
</dbReference>
<organism evidence="10 11">
    <name type="scientific">Fusarium vanettenii (strain ATCC MYA-4622 / CBS 123669 / FGSC 9596 / NRRL 45880 / 77-13-4)</name>
    <name type="common">Fusarium solani subsp. pisi</name>
    <dbReference type="NCBI Taxonomy" id="660122"/>
    <lineage>
        <taxon>Eukaryota</taxon>
        <taxon>Fungi</taxon>
        <taxon>Dikarya</taxon>
        <taxon>Ascomycota</taxon>
        <taxon>Pezizomycotina</taxon>
        <taxon>Sordariomycetes</taxon>
        <taxon>Hypocreomycetidae</taxon>
        <taxon>Hypocreales</taxon>
        <taxon>Nectriaceae</taxon>
        <taxon>Fusarium</taxon>
        <taxon>Fusarium solani species complex</taxon>
        <taxon>Fusarium vanettenii</taxon>
    </lineage>
</organism>
<evidence type="ECO:0000256" key="4">
    <source>
        <dbReference type="ARBA" id="ARBA00022701"/>
    </source>
</evidence>
<dbReference type="eggNOG" id="KOG1840">
    <property type="taxonomic scope" value="Eukaryota"/>
</dbReference>
<dbReference type="PANTHER" id="PTHR45783">
    <property type="entry name" value="KINESIN LIGHT CHAIN"/>
    <property type="match status" value="1"/>
</dbReference>
<keyword evidence="3" id="KW-0963">Cytoplasm</keyword>
<evidence type="ECO:0000256" key="8">
    <source>
        <dbReference type="ARBA" id="ARBA00023175"/>
    </source>
</evidence>
<evidence type="ECO:0000313" key="10">
    <source>
        <dbReference type="EMBL" id="EEU42882.1"/>
    </source>
</evidence>
<keyword evidence="5" id="KW-0677">Repeat</keyword>
<evidence type="ECO:0000256" key="2">
    <source>
        <dbReference type="ARBA" id="ARBA00009622"/>
    </source>
</evidence>
<accession>C7YZZ8</accession>
<dbReference type="Pfam" id="PF13181">
    <property type="entry name" value="TPR_8"/>
    <property type="match status" value="1"/>
</dbReference>
<dbReference type="SUPFAM" id="SSF48452">
    <property type="entry name" value="TPR-like"/>
    <property type="match status" value="1"/>
</dbReference>
<dbReference type="KEGG" id="nhe:NECHADRAFT_7488"/>
<dbReference type="STRING" id="660122.C7YZZ8"/>
<dbReference type="GO" id="GO:0005737">
    <property type="term" value="C:cytoplasm"/>
    <property type="evidence" value="ECO:0007669"/>
    <property type="project" value="TreeGrafter"/>
</dbReference>
<evidence type="ECO:0000256" key="7">
    <source>
        <dbReference type="ARBA" id="ARBA00023054"/>
    </source>
</evidence>
<keyword evidence="6" id="KW-0802">TPR repeat</keyword>
<dbReference type="VEuPathDB" id="FungiDB:NECHADRAFT_7488"/>
<feature type="non-terminal residue" evidence="10">
    <location>
        <position position="1"/>
    </location>
</feature>
<feature type="non-terminal residue" evidence="10">
    <location>
        <position position="209"/>
    </location>
</feature>
<evidence type="ECO:0000256" key="9">
    <source>
        <dbReference type="ARBA" id="ARBA00023212"/>
    </source>
</evidence>
<dbReference type="InParanoid" id="C7YZZ8"/>
<dbReference type="Gene3D" id="1.25.40.10">
    <property type="entry name" value="Tetratricopeptide repeat domain"/>
    <property type="match status" value="2"/>
</dbReference>
<dbReference type="OMA" id="IRCRYED"/>
<dbReference type="GO" id="GO:0019894">
    <property type="term" value="F:kinesin binding"/>
    <property type="evidence" value="ECO:0007669"/>
    <property type="project" value="TreeGrafter"/>
</dbReference>
<dbReference type="GO" id="GO:0005874">
    <property type="term" value="C:microtubule"/>
    <property type="evidence" value="ECO:0007669"/>
    <property type="project" value="UniProtKB-KW"/>
</dbReference>
<dbReference type="RefSeq" id="XP_003048595.1">
    <property type="nucleotide sequence ID" value="XM_003048549.1"/>
</dbReference>
<dbReference type="OrthoDB" id="5986190at2759"/>
<evidence type="ECO:0000256" key="1">
    <source>
        <dbReference type="ARBA" id="ARBA00004245"/>
    </source>
</evidence>
<dbReference type="InterPro" id="IPR011990">
    <property type="entry name" value="TPR-like_helical_dom_sf"/>
</dbReference>
<evidence type="ECO:0000256" key="5">
    <source>
        <dbReference type="ARBA" id="ARBA00022737"/>
    </source>
</evidence>
<gene>
    <name evidence="10" type="ORF">NECHADRAFT_7488</name>
</gene>
<dbReference type="EMBL" id="GG698904">
    <property type="protein sequence ID" value="EEU42882.1"/>
    <property type="molecule type" value="Genomic_DNA"/>
</dbReference>
<dbReference type="PANTHER" id="PTHR45783:SF3">
    <property type="entry name" value="KINESIN LIGHT CHAIN"/>
    <property type="match status" value="1"/>
</dbReference>
<comment type="subcellular location">
    <subcellularLocation>
        <location evidence="1">Cytoplasm</location>
        <location evidence="1">Cytoskeleton</location>
    </subcellularLocation>
</comment>
<sequence length="209" mass="24038">DEERWLEKESVDKRVLALQERVLGESHPETTSSTMSLAATFFQQGRSDKAMELAIRALEMRQKIWGEKNSYTMKSKVAVGMIFHQQGLYHEAEAIYSEVLNLQIQGSWLEMETRPYVIDCLAWTYYVQGRYEEAEAHLDSAWSLHQEFDGGQHPDTLQALHQLAVIVHMNGRPEKGIELMQTCVESRREVLGYAHPLTNVSTLLLEGWK</sequence>
<dbReference type="AlphaFoldDB" id="C7YZZ8"/>
<dbReference type="GeneID" id="9667490"/>
<keyword evidence="9" id="KW-0206">Cytoskeleton</keyword>
<evidence type="ECO:0000256" key="6">
    <source>
        <dbReference type="ARBA" id="ARBA00022803"/>
    </source>
</evidence>
<evidence type="ECO:0000256" key="3">
    <source>
        <dbReference type="ARBA" id="ARBA00022490"/>
    </source>
</evidence>